<name>A0A2Z6ZVJ2_9LAMI</name>
<accession>A0A2Z6ZVJ2</accession>
<protein>
    <submittedName>
        <fullName evidence="1">Uncharacterized protein</fullName>
    </submittedName>
</protein>
<dbReference type="EMBL" id="KV053988">
    <property type="protein sequence ID" value="KZV06895.1"/>
    <property type="molecule type" value="Genomic_DNA"/>
</dbReference>
<keyword evidence="2" id="KW-1185">Reference proteome</keyword>
<proteinExistence type="predicted"/>
<evidence type="ECO:0000313" key="1">
    <source>
        <dbReference type="EMBL" id="KZV06895.1"/>
    </source>
</evidence>
<organism evidence="1 2">
    <name type="scientific">Dorcoceras hygrometricum</name>
    <dbReference type="NCBI Taxonomy" id="472368"/>
    <lineage>
        <taxon>Eukaryota</taxon>
        <taxon>Viridiplantae</taxon>
        <taxon>Streptophyta</taxon>
        <taxon>Embryophyta</taxon>
        <taxon>Tracheophyta</taxon>
        <taxon>Spermatophyta</taxon>
        <taxon>Magnoliopsida</taxon>
        <taxon>eudicotyledons</taxon>
        <taxon>Gunneridae</taxon>
        <taxon>Pentapetalae</taxon>
        <taxon>asterids</taxon>
        <taxon>lamiids</taxon>
        <taxon>Lamiales</taxon>
        <taxon>Gesneriaceae</taxon>
        <taxon>Didymocarpoideae</taxon>
        <taxon>Trichosporeae</taxon>
        <taxon>Loxocarpinae</taxon>
        <taxon>Dorcoceras</taxon>
    </lineage>
</organism>
<evidence type="ECO:0000313" key="2">
    <source>
        <dbReference type="Proteomes" id="UP000250235"/>
    </source>
</evidence>
<reference evidence="1 2" key="1">
    <citation type="journal article" date="2015" name="Proc. Natl. Acad. Sci. U.S.A.">
        <title>The resurrection genome of Boea hygrometrica: A blueprint for survival of dehydration.</title>
        <authorList>
            <person name="Xiao L."/>
            <person name="Yang G."/>
            <person name="Zhang L."/>
            <person name="Yang X."/>
            <person name="Zhao S."/>
            <person name="Ji Z."/>
            <person name="Zhou Q."/>
            <person name="Hu M."/>
            <person name="Wang Y."/>
            <person name="Chen M."/>
            <person name="Xu Y."/>
            <person name="Jin H."/>
            <person name="Xiao X."/>
            <person name="Hu G."/>
            <person name="Bao F."/>
            <person name="Hu Y."/>
            <person name="Wan P."/>
            <person name="Li L."/>
            <person name="Deng X."/>
            <person name="Kuang T."/>
            <person name="Xiang C."/>
            <person name="Zhu J.K."/>
            <person name="Oliver M.J."/>
            <person name="He Y."/>
        </authorList>
    </citation>
    <scope>NUCLEOTIDE SEQUENCE [LARGE SCALE GENOMIC DNA]</scope>
    <source>
        <strain evidence="2">cv. XS01</strain>
    </source>
</reference>
<dbReference type="Proteomes" id="UP000250235">
    <property type="component" value="Unassembled WGS sequence"/>
</dbReference>
<dbReference type="AlphaFoldDB" id="A0A2Z6ZVJ2"/>
<sequence length="69" mass="7519">MAAKFIAAARAMVALDGQNLRKCCALLADRFVRDGGRWTRDVARGRASRLARRCAAAAARYVPTAAVRR</sequence>
<gene>
    <name evidence="1" type="ORF">F511_45623</name>
</gene>